<keyword evidence="3" id="KW-1185">Reference proteome</keyword>
<reference evidence="2 3" key="1">
    <citation type="journal article" date="2015" name="BMC Genomics">
        <title>Insights from the genome of Ophiocordyceps polyrhachis-furcata to pathogenicity and host specificity in insect fungi.</title>
        <authorList>
            <person name="Wichadakul D."/>
            <person name="Kobmoo N."/>
            <person name="Ingsriswang S."/>
            <person name="Tangphatsornruang S."/>
            <person name="Chantasingh D."/>
            <person name="Luangsa-ard J.J."/>
            <person name="Eurwilaichitr L."/>
        </authorList>
    </citation>
    <scope>NUCLEOTIDE SEQUENCE [LARGE SCALE GENOMIC DNA]</scope>
    <source>
        <strain evidence="2 3">BCC 54312</strain>
    </source>
</reference>
<dbReference type="EMBL" id="LKCN02000002">
    <property type="protein sequence ID" value="RCI15582.1"/>
    <property type="molecule type" value="Genomic_DNA"/>
</dbReference>
<gene>
    <name evidence="2" type="ORF">L249_3607</name>
</gene>
<sequence>ELPAAPVPSVLRDPGRTYYLPSKTCAQQDKRRFARKYAVAKRETKRKEDKTAAMAASPLCLSTSPVAVALAYAGSGRVCVRIRPEKAHASVASSSPPLWMSRQTRSGSVPARV</sequence>
<evidence type="ECO:0000256" key="1">
    <source>
        <dbReference type="SAM" id="MobiDB-lite"/>
    </source>
</evidence>
<protein>
    <submittedName>
        <fullName evidence="2">Uncharacterized protein</fullName>
    </submittedName>
</protein>
<accession>A0A367LMW4</accession>
<organism evidence="2 3">
    <name type="scientific">Ophiocordyceps polyrhachis-furcata BCC 54312</name>
    <dbReference type="NCBI Taxonomy" id="1330021"/>
    <lineage>
        <taxon>Eukaryota</taxon>
        <taxon>Fungi</taxon>
        <taxon>Dikarya</taxon>
        <taxon>Ascomycota</taxon>
        <taxon>Pezizomycotina</taxon>
        <taxon>Sordariomycetes</taxon>
        <taxon>Hypocreomycetidae</taxon>
        <taxon>Hypocreales</taxon>
        <taxon>Ophiocordycipitaceae</taxon>
        <taxon>Ophiocordyceps</taxon>
    </lineage>
</organism>
<evidence type="ECO:0000313" key="2">
    <source>
        <dbReference type="EMBL" id="RCI15582.1"/>
    </source>
</evidence>
<dbReference type="Proteomes" id="UP000253664">
    <property type="component" value="Unassembled WGS sequence"/>
</dbReference>
<feature type="non-terminal residue" evidence="2">
    <location>
        <position position="1"/>
    </location>
</feature>
<dbReference type="AlphaFoldDB" id="A0A367LMW4"/>
<evidence type="ECO:0000313" key="3">
    <source>
        <dbReference type="Proteomes" id="UP000253664"/>
    </source>
</evidence>
<feature type="compositionally biased region" description="Polar residues" evidence="1">
    <location>
        <begin position="91"/>
        <end position="107"/>
    </location>
</feature>
<proteinExistence type="predicted"/>
<name>A0A367LMW4_9HYPO</name>
<feature type="region of interest" description="Disordered" evidence="1">
    <location>
        <begin position="89"/>
        <end position="113"/>
    </location>
</feature>
<comment type="caution">
    <text evidence="2">The sequence shown here is derived from an EMBL/GenBank/DDBJ whole genome shotgun (WGS) entry which is preliminary data.</text>
</comment>